<gene>
    <name evidence="2" type="ORF">V5799_033449</name>
</gene>
<name>A0AAQ4DNA0_AMBAM</name>
<keyword evidence="3" id="KW-1185">Reference proteome</keyword>
<dbReference type="InterPro" id="IPR036691">
    <property type="entry name" value="Endo/exonu/phosph_ase_sf"/>
</dbReference>
<dbReference type="Pfam" id="PF14529">
    <property type="entry name" value="Exo_endo_phos_2"/>
    <property type="match status" value="1"/>
</dbReference>
<dbReference type="SUPFAM" id="SSF56219">
    <property type="entry name" value="DNase I-like"/>
    <property type="match status" value="1"/>
</dbReference>
<dbReference type="InterPro" id="IPR005135">
    <property type="entry name" value="Endo/exonuclease/phosphatase"/>
</dbReference>
<dbReference type="Gene3D" id="3.60.10.10">
    <property type="entry name" value="Endonuclease/exonuclease/phosphatase"/>
    <property type="match status" value="1"/>
</dbReference>
<proteinExistence type="predicted"/>
<dbReference type="EMBL" id="JARKHS020028838">
    <property type="protein sequence ID" value="KAK8763940.1"/>
    <property type="molecule type" value="Genomic_DNA"/>
</dbReference>
<evidence type="ECO:0000313" key="3">
    <source>
        <dbReference type="Proteomes" id="UP001321473"/>
    </source>
</evidence>
<sequence>MLTPVLPQIGPRALVRGDLNAHNREWSCRTTSRVGRILMEAMLGAGLGLLKPPFSTFVTLRRSETLDLAFTTPGIRYKYRKPTDTCGSDHFTLFLTRTSRLPHEDRTYAVVSWTGVRALSKEILLGQSFLDHVASCAREATIMVTVPASSSVPDLRLLNLKANSRRQERIALNSSLPADWTAYRRIDAACPCKTMEAIALSHLTLIARVTNFLPEQLTGFRMVRCTADSIADLVSTMEDARHDRDAVMLVLLDVKAAFDTLPRSVIDEALSRLGVTGALLAFVPAFLQGRTFRVHVGGN</sequence>
<protein>
    <recommendedName>
        <fullName evidence="1">Endonuclease/exonuclease/phosphatase domain-containing protein</fullName>
    </recommendedName>
</protein>
<comment type="caution">
    <text evidence="2">The sequence shown here is derived from an EMBL/GenBank/DDBJ whole genome shotgun (WGS) entry which is preliminary data.</text>
</comment>
<dbReference type="GO" id="GO:0003824">
    <property type="term" value="F:catalytic activity"/>
    <property type="evidence" value="ECO:0007669"/>
    <property type="project" value="InterPro"/>
</dbReference>
<dbReference type="AlphaFoldDB" id="A0AAQ4DNA0"/>
<feature type="domain" description="Endonuclease/exonuclease/phosphatase" evidence="1">
    <location>
        <begin position="7"/>
        <end position="92"/>
    </location>
</feature>
<dbReference type="Proteomes" id="UP001321473">
    <property type="component" value="Unassembled WGS sequence"/>
</dbReference>
<reference evidence="2 3" key="1">
    <citation type="journal article" date="2023" name="Arcadia Sci">
        <title>De novo assembly of a long-read Amblyomma americanum tick genome.</title>
        <authorList>
            <person name="Chou S."/>
            <person name="Poskanzer K.E."/>
            <person name="Rollins M."/>
            <person name="Thuy-Boun P.S."/>
        </authorList>
    </citation>
    <scope>NUCLEOTIDE SEQUENCE [LARGE SCALE GENOMIC DNA]</scope>
    <source>
        <strain evidence="2">F_SG_1</strain>
        <tissue evidence="2">Salivary glands</tissue>
    </source>
</reference>
<evidence type="ECO:0000259" key="1">
    <source>
        <dbReference type="Pfam" id="PF14529"/>
    </source>
</evidence>
<organism evidence="2 3">
    <name type="scientific">Amblyomma americanum</name>
    <name type="common">Lone star tick</name>
    <dbReference type="NCBI Taxonomy" id="6943"/>
    <lineage>
        <taxon>Eukaryota</taxon>
        <taxon>Metazoa</taxon>
        <taxon>Ecdysozoa</taxon>
        <taxon>Arthropoda</taxon>
        <taxon>Chelicerata</taxon>
        <taxon>Arachnida</taxon>
        <taxon>Acari</taxon>
        <taxon>Parasitiformes</taxon>
        <taxon>Ixodida</taxon>
        <taxon>Ixodoidea</taxon>
        <taxon>Ixodidae</taxon>
        <taxon>Amblyomminae</taxon>
        <taxon>Amblyomma</taxon>
    </lineage>
</organism>
<evidence type="ECO:0000313" key="2">
    <source>
        <dbReference type="EMBL" id="KAK8763940.1"/>
    </source>
</evidence>
<accession>A0AAQ4DNA0</accession>